<dbReference type="SUPFAM" id="SSF57850">
    <property type="entry name" value="RING/U-box"/>
    <property type="match status" value="1"/>
</dbReference>
<name>A0AA38IUR6_9CUCU</name>
<keyword evidence="4" id="KW-0862">Zinc</keyword>
<gene>
    <name evidence="9" type="ORF">Zmor_005583</name>
</gene>
<accession>A0AA38IUR6</accession>
<dbReference type="InterPro" id="IPR009057">
    <property type="entry name" value="Homeodomain-like_sf"/>
</dbReference>
<keyword evidence="3 5" id="KW-0863">Zinc-finger</keyword>
<evidence type="ECO:0000256" key="5">
    <source>
        <dbReference type="PROSITE-ProRule" id="PRU00228"/>
    </source>
</evidence>
<comment type="subcellular location">
    <subcellularLocation>
        <location evidence="1">Nucleus</location>
    </subcellularLocation>
</comment>
<feature type="region of interest" description="Disordered" evidence="6">
    <location>
        <begin position="370"/>
        <end position="414"/>
    </location>
</feature>
<evidence type="ECO:0000313" key="9">
    <source>
        <dbReference type="EMBL" id="KAJ3661174.1"/>
    </source>
</evidence>
<dbReference type="GO" id="GO:0008270">
    <property type="term" value="F:zinc ion binding"/>
    <property type="evidence" value="ECO:0007669"/>
    <property type="project" value="UniProtKB-KW"/>
</dbReference>
<feature type="domain" description="ZZ-type" evidence="8">
    <location>
        <begin position="308"/>
        <end position="367"/>
    </location>
</feature>
<dbReference type="SUPFAM" id="SSF46689">
    <property type="entry name" value="Homeodomain-like"/>
    <property type="match status" value="1"/>
</dbReference>
<evidence type="ECO:0000313" key="10">
    <source>
        <dbReference type="Proteomes" id="UP001168821"/>
    </source>
</evidence>
<keyword evidence="2" id="KW-0479">Metal-binding</keyword>
<reference evidence="9" key="1">
    <citation type="journal article" date="2023" name="G3 (Bethesda)">
        <title>Whole genome assemblies of Zophobas morio and Tenebrio molitor.</title>
        <authorList>
            <person name="Kaur S."/>
            <person name="Stinson S.A."/>
            <person name="diCenzo G.C."/>
        </authorList>
    </citation>
    <scope>NUCLEOTIDE SEQUENCE</scope>
    <source>
        <strain evidence="9">QUZm001</strain>
    </source>
</reference>
<evidence type="ECO:0000256" key="6">
    <source>
        <dbReference type="SAM" id="MobiDB-lite"/>
    </source>
</evidence>
<dbReference type="InterPro" id="IPR000433">
    <property type="entry name" value="Znf_ZZ"/>
</dbReference>
<dbReference type="InterPro" id="IPR001005">
    <property type="entry name" value="SANT/Myb"/>
</dbReference>
<evidence type="ECO:0000256" key="4">
    <source>
        <dbReference type="ARBA" id="ARBA00022833"/>
    </source>
</evidence>
<proteinExistence type="predicted"/>
<evidence type="ECO:0000256" key="3">
    <source>
        <dbReference type="ARBA" id="ARBA00022771"/>
    </source>
</evidence>
<keyword evidence="10" id="KW-1185">Reference proteome</keyword>
<dbReference type="Pfam" id="PF00249">
    <property type="entry name" value="Myb_DNA-binding"/>
    <property type="match status" value="1"/>
</dbReference>
<dbReference type="AlphaFoldDB" id="A0AA38IUR6"/>
<dbReference type="Pfam" id="PF00569">
    <property type="entry name" value="ZZ"/>
    <property type="match status" value="1"/>
</dbReference>
<evidence type="ECO:0000259" key="8">
    <source>
        <dbReference type="PROSITE" id="PS50135"/>
    </source>
</evidence>
<sequence>MTNTQDTDINSEEDLYYFETDHLALRGNKDYSEVLKNLLILCAQRKQAIKDYNKAVELKKEALADPSKVLEKIVKGESLGMPDIHHIPELPVIDWSKYDVKIPEDSLKLIYSDVNESVKKKNESPKKDTKISNKRWTTEEQKRLEELLQIYPPEPVEMRRFKKIADALGNRTLQQVSSRVQKYFLKLYKAGLPIPGRIPKSAEKYKRTLLHKHQRHNHYLWKPTTFFPDLCVPVVMNDLESVPGPSSKVPEETPQQSSSSNYLIPTGYHEEGDFHPQKSETELQLELLKRVKKVKIKDEENASNLHNHVGFKCDLCGEEPIVGTRWHCNTCTKDSIDFCTDCVLTQMYSENCHPLKHNLVSYSDKESNHYFSDSESNAGSGVASVNKNNESSDSSDSEFNMEDVNDEQMSEDDTEKIKDHVISNGVEEDAGSSDKICDDNFSDFPKLDFGNFNNAEELYESGLGSDLFSEIENISYDYLHSNLLLDKE</sequence>
<feature type="compositionally biased region" description="Acidic residues" evidence="6">
    <location>
        <begin position="393"/>
        <end position="414"/>
    </location>
</feature>
<organism evidence="9 10">
    <name type="scientific">Zophobas morio</name>
    <dbReference type="NCBI Taxonomy" id="2755281"/>
    <lineage>
        <taxon>Eukaryota</taxon>
        <taxon>Metazoa</taxon>
        <taxon>Ecdysozoa</taxon>
        <taxon>Arthropoda</taxon>
        <taxon>Hexapoda</taxon>
        <taxon>Insecta</taxon>
        <taxon>Pterygota</taxon>
        <taxon>Neoptera</taxon>
        <taxon>Endopterygota</taxon>
        <taxon>Coleoptera</taxon>
        <taxon>Polyphaga</taxon>
        <taxon>Cucujiformia</taxon>
        <taxon>Tenebrionidae</taxon>
        <taxon>Zophobas</taxon>
    </lineage>
</organism>
<protein>
    <recommendedName>
        <fullName evidence="11">ZZ-type zinc finger-containing protein 3</fullName>
    </recommendedName>
</protein>
<comment type="caution">
    <text evidence="9">The sequence shown here is derived from an EMBL/GenBank/DDBJ whole genome shotgun (WGS) entry which is preliminary data.</text>
</comment>
<dbReference type="InterPro" id="IPR037830">
    <property type="entry name" value="ZZZ3"/>
</dbReference>
<dbReference type="Gene3D" id="1.10.10.60">
    <property type="entry name" value="Homeodomain-like"/>
    <property type="match status" value="1"/>
</dbReference>
<dbReference type="PANTHER" id="PTHR22705:SF0">
    <property type="entry name" value="ZZ-TYPE ZINC FINGER-CONTAINING PROTEIN 3"/>
    <property type="match status" value="1"/>
</dbReference>
<dbReference type="SMART" id="SM00291">
    <property type="entry name" value="ZnF_ZZ"/>
    <property type="match status" value="1"/>
</dbReference>
<dbReference type="PANTHER" id="PTHR22705">
    <property type="entry name" value="ZINC FINGER, ZZ DOMAIN CONTAINING 3"/>
    <property type="match status" value="1"/>
</dbReference>
<evidence type="ECO:0008006" key="11">
    <source>
        <dbReference type="Google" id="ProtNLM"/>
    </source>
</evidence>
<dbReference type="CDD" id="cd00167">
    <property type="entry name" value="SANT"/>
    <property type="match status" value="1"/>
</dbReference>
<dbReference type="PROSITE" id="PS50090">
    <property type="entry name" value="MYB_LIKE"/>
    <property type="match status" value="1"/>
</dbReference>
<dbReference type="GO" id="GO:0070461">
    <property type="term" value="C:SAGA-type complex"/>
    <property type="evidence" value="ECO:0007669"/>
    <property type="project" value="UniProtKB-ARBA"/>
</dbReference>
<feature type="domain" description="Myb-like" evidence="7">
    <location>
        <begin position="128"/>
        <end position="184"/>
    </location>
</feature>
<evidence type="ECO:0000256" key="1">
    <source>
        <dbReference type="ARBA" id="ARBA00004123"/>
    </source>
</evidence>
<evidence type="ECO:0000256" key="2">
    <source>
        <dbReference type="ARBA" id="ARBA00022723"/>
    </source>
</evidence>
<dbReference type="SMART" id="SM00717">
    <property type="entry name" value="SANT"/>
    <property type="match status" value="1"/>
</dbReference>
<dbReference type="PROSITE" id="PS50135">
    <property type="entry name" value="ZF_ZZ_2"/>
    <property type="match status" value="1"/>
</dbReference>
<dbReference type="Gene3D" id="3.30.60.90">
    <property type="match status" value="1"/>
</dbReference>
<dbReference type="GO" id="GO:0005634">
    <property type="term" value="C:nucleus"/>
    <property type="evidence" value="ECO:0007669"/>
    <property type="project" value="UniProtKB-SubCell"/>
</dbReference>
<evidence type="ECO:0000259" key="7">
    <source>
        <dbReference type="PROSITE" id="PS50090"/>
    </source>
</evidence>
<dbReference type="EMBL" id="JALNTZ010000002">
    <property type="protein sequence ID" value="KAJ3661174.1"/>
    <property type="molecule type" value="Genomic_DNA"/>
</dbReference>
<feature type="compositionally biased region" description="Polar residues" evidence="6">
    <location>
        <begin position="370"/>
        <end position="387"/>
    </location>
</feature>
<dbReference type="InterPro" id="IPR043145">
    <property type="entry name" value="Znf_ZZ_sf"/>
</dbReference>
<dbReference type="Proteomes" id="UP001168821">
    <property type="component" value="Unassembled WGS sequence"/>
</dbReference>